<protein>
    <recommendedName>
        <fullName evidence="4">OTU domain-containing protein</fullName>
    </recommendedName>
</protein>
<evidence type="ECO:0000256" key="1">
    <source>
        <dbReference type="SAM" id="SignalP"/>
    </source>
</evidence>
<evidence type="ECO:0000313" key="3">
    <source>
        <dbReference type="Proteomes" id="UP000037035"/>
    </source>
</evidence>
<dbReference type="CDD" id="cd22744">
    <property type="entry name" value="OTU"/>
    <property type="match status" value="1"/>
</dbReference>
<proteinExistence type="predicted"/>
<sequence>MAILLLFIVWTRERGNFSNVTGVERDNKRKGNPRDQSKFSRLIGSPFSVHASFGRGGLPFKKPPIPSGLQAISWALGCCQDVYLDFRKEIYNDLQAQSEFYLNQGFVNEIEKVAQRIDVDELGTCSIAHCMRMLTTGHLMAEVYNRQILLWQILESNFPPINHLPNNNPPIFLGLTETQHFVVLKMKDEDLFPTPQLEKNWEHCHPRGNSVEK</sequence>
<dbReference type="EMBL" id="LAVV01007799">
    <property type="protein sequence ID" value="KNZ54750.1"/>
    <property type="molecule type" value="Genomic_DNA"/>
</dbReference>
<comment type="caution">
    <text evidence="2">The sequence shown here is derived from an EMBL/GenBank/DDBJ whole genome shotgun (WGS) entry which is preliminary data.</text>
</comment>
<evidence type="ECO:0008006" key="4">
    <source>
        <dbReference type="Google" id="ProtNLM"/>
    </source>
</evidence>
<dbReference type="VEuPathDB" id="FungiDB:VP01_2868g6"/>
<keyword evidence="3" id="KW-1185">Reference proteome</keyword>
<name>A0A0L6V3N1_9BASI</name>
<feature type="chain" id="PRO_5012904272" description="OTU domain-containing protein" evidence="1">
    <location>
        <begin position="16"/>
        <end position="213"/>
    </location>
</feature>
<evidence type="ECO:0000313" key="2">
    <source>
        <dbReference type="EMBL" id="KNZ54750.1"/>
    </source>
</evidence>
<feature type="signal peptide" evidence="1">
    <location>
        <begin position="1"/>
        <end position="15"/>
    </location>
</feature>
<organism evidence="2 3">
    <name type="scientific">Puccinia sorghi</name>
    <dbReference type="NCBI Taxonomy" id="27349"/>
    <lineage>
        <taxon>Eukaryota</taxon>
        <taxon>Fungi</taxon>
        <taxon>Dikarya</taxon>
        <taxon>Basidiomycota</taxon>
        <taxon>Pucciniomycotina</taxon>
        <taxon>Pucciniomycetes</taxon>
        <taxon>Pucciniales</taxon>
        <taxon>Pucciniaceae</taxon>
        <taxon>Puccinia</taxon>
    </lineage>
</organism>
<accession>A0A0L6V3N1</accession>
<keyword evidence="1" id="KW-0732">Signal</keyword>
<dbReference type="AlphaFoldDB" id="A0A0L6V3N1"/>
<dbReference type="Proteomes" id="UP000037035">
    <property type="component" value="Unassembled WGS sequence"/>
</dbReference>
<gene>
    <name evidence="2" type="ORF">VP01_2868g6</name>
</gene>
<reference evidence="2 3" key="1">
    <citation type="submission" date="2015-08" db="EMBL/GenBank/DDBJ databases">
        <title>Next Generation Sequencing and Analysis of the Genome of Puccinia sorghi L Schw, the Causal Agent of Maize Common Rust.</title>
        <authorList>
            <person name="Rochi L."/>
            <person name="Burguener G."/>
            <person name="Darino M."/>
            <person name="Turjanski A."/>
            <person name="Kreff E."/>
            <person name="Dieguez M.J."/>
            <person name="Sacco F."/>
        </authorList>
    </citation>
    <scope>NUCLEOTIDE SEQUENCE [LARGE SCALE GENOMIC DNA]</scope>
    <source>
        <strain evidence="2 3">RO10H11247</strain>
    </source>
</reference>